<sequence>MKLSANVSCDLSATVTWTTASSALLEILKLRSFSGVELSFLLEKKNPLLHLSLLNNLTHLREIGILTLTGEEFVDLAGEELSDRPSLDSDLDLDLFKPGEIDLDFDILTVFLGDLDLILPGSGECDFDRCLRDNERDLERFLDLGERLLLARDRECLLTGDLDLDHRREGGVLDLVRLRGLLDLERRPLRLRTTTERERVRRLLRIDRERERRDLGGGDFLRRDKERLLERLPPARLAGVRDLERRRGRLDLEHDRERLPTAPPRLGERVLELLVPPRERDSDLRLLLGDRDIEGDRRPPRLGDRDTLLLGERELLRRFGEIDTEFLRRLGDLDFLGEFNTFFLGVREREVDRY</sequence>
<gene>
    <name evidence="1" type="ORF">F2P81_020969</name>
</gene>
<reference evidence="1 2" key="1">
    <citation type="submission" date="2019-06" db="EMBL/GenBank/DDBJ databases">
        <title>Draft genomes of female and male turbot (Scophthalmus maximus).</title>
        <authorList>
            <person name="Xu H."/>
            <person name="Xu X.-W."/>
            <person name="Shao C."/>
            <person name="Chen S."/>
        </authorList>
    </citation>
    <scope>NUCLEOTIDE SEQUENCE [LARGE SCALE GENOMIC DNA]</scope>
    <source>
        <strain evidence="1">Ysfricsl-2016a</strain>
        <tissue evidence="1">Blood</tissue>
    </source>
</reference>
<organism evidence="1 2">
    <name type="scientific">Scophthalmus maximus</name>
    <name type="common">Turbot</name>
    <name type="synonym">Psetta maxima</name>
    <dbReference type="NCBI Taxonomy" id="52904"/>
    <lineage>
        <taxon>Eukaryota</taxon>
        <taxon>Metazoa</taxon>
        <taxon>Chordata</taxon>
        <taxon>Craniata</taxon>
        <taxon>Vertebrata</taxon>
        <taxon>Euteleostomi</taxon>
        <taxon>Actinopterygii</taxon>
        <taxon>Neopterygii</taxon>
        <taxon>Teleostei</taxon>
        <taxon>Neoteleostei</taxon>
        <taxon>Acanthomorphata</taxon>
        <taxon>Carangaria</taxon>
        <taxon>Pleuronectiformes</taxon>
        <taxon>Pleuronectoidei</taxon>
        <taxon>Scophthalmidae</taxon>
        <taxon>Scophthalmus</taxon>
    </lineage>
</organism>
<protein>
    <submittedName>
        <fullName evidence="1">Uncharacterized protein</fullName>
    </submittedName>
</protein>
<comment type="caution">
    <text evidence="1">The sequence shown here is derived from an EMBL/GenBank/DDBJ whole genome shotgun (WGS) entry which is preliminary data.</text>
</comment>
<proteinExistence type="predicted"/>
<evidence type="ECO:0000313" key="2">
    <source>
        <dbReference type="Proteomes" id="UP000438429"/>
    </source>
</evidence>
<dbReference type="AlphaFoldDB" id="A0A6A4S4G8"/>
<name>A0A6A4S4G8_SCOMX</name>
<accession>A0A6A4S4G8</accession>
<dbReference type="EMBL" id="VEVO01000019">
    <property type="protein sequence ID" value="KAF0026232.1"/>
    <property type="molecule type" value="Genomic_DNA"/>
</dbReference>
<evidence type="ECO:0000313" key="1">
    <source>
        <dbReference type="EMBL" id="KAF0026232.1"/>
    </source>
</evidence>
<dbReference type="Proteomes" id="UP000438429">
    <property type="component" value="Unassembled WGS sequence"/>
</dbReference>